<sequence length="407" mass="45434">MFHVLPFIWPLLVTVSVIWISQISHVWSPDQLSILRSIPYLLAGLLVVLSVPFRQGRVAITALLFAAIYYVIQQWLQQPLDILFTQKVFVLLAVAIPFNLIAISFCNEQPPVSPLGMMAIAIGLAQLLLGYLLVQHEASLESWLTSWLAIKPVAWAWQPTLALVFAVAGVVGLVVKFHYQRHALDLDLAVSLIIASWMLANFERDHVSALAIIGMLLLLCRSFLASSYQMAFFDELTQLPGRRAMVSDLKHASRSYSMAMTDVDHFKKFNDTYGHDTGDDVLKLVAAKLSKVTGGGKAYRFGGEEFAIVFRGKSPAACKAHLEALREEIAHYDLVVRDAKARPDDHNLGRQRRGAKPKKIKTTNVTISLGLAQRQQGEPYESVMKRADQALYRAKDNGRNRLEVADD</sequence>
<evidence type="ECO:0000256" key="3">
    <source>
        <dbReference type="SAM" id="Phobius"/>
    </source>
</evidence>
<name>A0ABS7EGV9_9GAMM</name>
<protein>
    <recommendedName>
        <fullName evidence="1">diguanylate cyclase</fullName>
        <ecNumber evidence="1">2.7.7.65</ecNumber>
    </recommendedName>
</protein>
<reference evidence="5" key="1">
    <citation type="submission" date="2021-07" db="EMBL/GenBank/DDBJ databases">
        <title>Neiella marina sp. nov., isolated from the intestinal content of sea cucumber Apostichopus japonicus.</title>
        <authorList>
            <person name="Bai X."/>
        </authorList>
    </citation>
    <scope>NUCLEOTIDE SEQUENCE</scope>
    <source>
        <strain evidence="5">126</strain>
    </source>
</reference>
<proteinExistence type="predicted"/>
<comment type="caution">
    <text evidence="5">The sequence shown here is derived from an EMBL/GenBank/DDBJ whole genome shotgun (WGS) entry which is preliminary data.</text>
</comment>
<feature type="transmembrane region" description="Helical" evidence="3">
    <location>
        <begin position="206"/>
        <end position="224"/>
    </location>
</feature>
<keyword evidence="3" id="KW-0472">Membrane</keyword>
<dbReference type="InterPro" id="IPR000160">
    <property type="entry name" value="GGDEF_dom"/>
</dbReference>
<keyword evidence="3" id="KW-0812">Transmembrane</keyword>
<feature type="transmembrane region" description="Helical" evidence="3">
    <location>
        <begin position="33"/>
        <end position="51"/>
    </location>
</feature>
<dbReference type="InterPro" id="IPR050469">
    <property type="entry name" value="Diguanylate_Cyclase"/>
</dbReference>
<dbReference type="PANTHER" id="PTHR45138:SF9">
    <property type="entry name" value="DIGUANYLATE CYCLASE DGCM-RELATED"/>
    <property type="match status" value="1"/>
</dbReference>
<comment type="catalytic activity">
    <reaction evidence="2">
        <text>2 GTP = 3',3'-c-di-GMP + 2 diphosphate</text>
        <dbReference type="Rhea" id="RHEA:24898"/>
        <dbReference type="ChEBI" id="CHEBI:33019"/>
        <dbReference type="ChEBI" id="CHEBI:37565"/>
        <dbReference type="ChEBI" id="CHEBI:58805"/>
        <dbReference type="EC" id="2.7.7.65"/>
    </reaction>
</comment>
<feature type="transmembrane region" description="Helical" evidence="3">
    <location>
        <begin position="115"/>
        <end position="134"/>
    </location>
</feature>
<dbReference type="RefSeq" id="WP_220104242.1">
    <property type="nucleotide sequence ID" value="NZ_JAHZSS010000012.1"/>
</dbReference>
<dbReference type="CDD" id="cd01949">
    <property type="entry name" value="GGDEF"/>
    <property type="match status" value="1"/>
</dbReference>
<feature type="transmembrane region" description="Helical" evidence="3">
    <location>
        <begin position="82"/>
        <end position="103"/>
    </location>
</feature>
<feature type="transmembrane region" description="Helical" evidence="3">
    <location>
        <begin position="154"/>
        <end position="175"/>
    </location>
</feature>
<feature type="transmembrane region" description="Helical" evidence="3">
    <location>
        <begin position="7"/>
        <end position="27"/>
    </location>
</feature>
<dbReference type="PROSITE" id="PS50887">
    <property type="entry name" value="GGDEF"/>
    <property type="match status" value="1"/>
</dbReference>
<feature type="transmembrane region" description="Helical" evidence="3">
    <location>
        <begin position="58"/>
        <end position="76"/>
    </location>
</feature>
<accession>A0ABS7EGV9</accession>
<dbReference type="Pfam" id="PF00990">
    <property type="entry name" value="GGDEF"/>
    <property type="match status" value="2"/>
</dbReference>
<gene>
    <name evidence="5" type="ORF">K0504_10975</name>
</gene>
<dbReference type="SMART" id="SM00267">
    <property type="entry name" value="GGDEF"/>
    <property type="match status" value="1"/>
</dbReference>
<dbReference type="SUPFAM" id="SSF55073">
    <property type="entry name" value="Nucleotide cyclase"/>
    <property type="match status" value="1"/>
</dbReference>
<dbReference type="EMBL" id="JAHZSS010000012">
    <property type="protein sequence ID" value="MBW8191560.1"/>
    <property type="molecule type" value="Genomic_DNA"/>
</dbReference>
<dbReference type="InterPro" id="IPR043128">
    <property type="entry name" value="Rev_trsase/Diguanyl_cyclase"/>
</dbReference>
<evidence type="ECO:0000256" key="1">
    <source>
        <dbReference type="ARBA" id="ARBA00012528"/>
    </source>
</evidence>
<keyword evidence="3" id="KW-1133">Transmembrane helix</keyword>
<keyword evidence="6" id="KW-1185">Reference proteome</keyword>
<evidence type="ECO:0000256" key="2">
    <source>
        <dbReference type="ARBA" id="ARBA00034247"/>
    </source>
</evidence>
<dbReference type="PANTHER" id="PTHR45138">
    <property type="entry name" value="REGULATORY COMPONENTS OF SENSORY TRANSDUCTION SYSTEM"/>
    <property type="match status" value="1"/>
</dbReference>
<dbReference type="NCBIfam" id="TIGR00254">
    <property type="entry name" value="GGDEF"/>
    <property type="match status" value="1"/>
</dbReference>
<feature type="domain" description="GGDEF" evidence="4">
    <location>
        <begin position="254"/>
        <end position="407"/>
    </location>
</feature>
<evidence type="ECO:0000259" key="4">
    <source>
        <dbReference type="PROSITE" id="PS50887"/>
    </source>
</evidence>
<dbReference type="Proteomes" id="UP001166251">
    <property type="component" value="Unassembled WGS sequence"/>
</dbReference>
<evidence type="ECO:0000313" key="6">
    <source>
        <dbReference type="Proteomes" id="UP001166251"/>
    </source>
</evidence>
<dbReference type="Gene3D" id="3.30.70.270">
    <property type="match status" value="1"/>
</dbReference>
<evidence type="ECO:0000313" key="5">
    <source>
        <dbReference type="EMBL" id="MBW8191560.1"/>
    </source>
</evidence>
<organism evidence="5 6">
    <name type="scientific">Neiella holothuriorum</name>
    <dbReference type="NCBI Taxonomy" id="2870530"/>
    <lineage>
        <taxon>Bacteria</taxon>
        <taxon>Pseudomonadati</taxon>
        <taxon>Pseudomonadota</taxon>
        <taxon>Gammaproteobacteria</taxon>
        <taxon>Alteromonadales</taxon>
        <taxon>Echinimonadaceae</taxon>
        <taxon>Neiella</taxon>
    </lineage>
</organism>
<dbReference type="EC" id="2.7.7.65" evidence="1"/>
<dbReference type="InterPro" id="IPR029787">
    <property type="entry name" value="Nucleotide_cyclase"/>
</dbReference>